<evidence type="ECO:0000256" key="2">
    <source>
        <dbReference type="SAM" id="SignalP"/>
    </source>
</evidence>
<dbReference type="GO" id="GO:0004798">
    <property type="term" value="F:dTMP kinase activity"/>
    <property type="evidence" value="ECO:0007669"/>
    <property type="project" value="TreeGrafter"/>
</dbReference>
<dbReference type="GO" id="GO:0005829">
    <property type="term" value="C:cytosol"/>
    <property type="evidence" value="ECO:0007669"/>
    <property type="project" value="TreeGrafter"/>
</dbReference>
<dbReference type="STRING" id="691883.A0A058Z8D3"/>
<evidence type="ECO:0000313" key="5">
    <source>
        <dbReference type="Proteomes" id="UP000030693"/>
    </source>
</evidence>
<dbReference type="Pfam" id="PF02223">
    <property type="entry name" value="Thymidylate_kin"/>
    <property type="match status" value="1"/>
</dbReference>
<protein>
    <recommendedName>
        <fullName evidence="3">Thymidylate kinase-like domain-containing protein</fullName>
    </recommendedName>
</protein>
<dbReference type="GO" id="GO:0006235">
    <property type="term" value="P:dTTP biosynthetic process"/>
    <property type="evidence" value="ECO:0007669"/>
    <property type="project" value="TreeGrafter"/>
</dbReference>
<dbReference type="GO" id="GO:0006233">
    <property type="term" value="P:dTDP biosynthetic process"/>
    <property type="evidence" value="ECO:0007669"/>
    <property type="project" value="TreeGrafter"/>
</dbReference>
<feature type="domain" description="Thymidylate kinase-like" evidence="3">
    <location>
        <begin position="61"/>
        <end position="195"/>
    </location>
</feature>
<keyword evidence="2" id="KW-0732">Signal</keyword>
<dbReference type="Gene3D" id="3.40.50.300">
    <property type="entry name" value="P-loop containing nucleotide triphosphate hydrolases"/>
    <property type="match status" value="1"/>
</dbReference>
<dbReference type="GO" id="GO:0005634">
    <property type="term" value="C:nucleus"/>
    <property type="evidence" value="ECO:0007669"/>
    <property type="project" value="TreeGrafter"/>
</dbReference>
<dbReference type="SUPFAM" id="SSF52540">
    <property type="entry name" value="P-loop containing nucleoside triphosphate hydrolases"/>
    <property type="match status" value="1"/>
</dbReference>
<dbReference type="GeneID" id="20528367"/>
<dbReference type="OrthoDB" id="425602at2759"/>
<keyword evidence="5" id="KW-1185">Reference proteome</keyword>
<name>A0A058Z8D3_FONAL</name>
<dbReference type="AlphaFoldDB" id="A0A058Z8D3"/>
<dbReference type="GO" id="GO:0006227">
    <property type="term" value="P:dUDP biosynthetic process"/>
    <property type="evidence" value="ECO:0007669"/>
    <property type="project" value="TreeGrafter"/>
</dbReference>
<dbReference type="RefSeq" id="XP_009495789.1">
    <property type="nucleotide sequence ID" value="XM_009497514.1"/>
</dbReference>
<feature type="signal peptide" evidence="2">
    <location>
        <begin position="1"/>
        <end position="20"/>
    </location>
</feature>
<dbReference type="InterPro" id="IPR039430">
    <property type="entry name" value="Thymidylate_kin-like_dom"/>
</dbReference>
<sequence>MTTLPACLLMWKCLLSPVRWRGHSGFPRTRALLPSSHYGLPVCFLSLADFQCPVSRTPSADRSTPTGKVIDEYLRGSEQRDIRHLHRLFSENRQEKAEYIRAQLAAGVHIVCDRYAFSGVAYTTAVDKSSSSPADTLQWCIDHYDGGLPRPDLVIYLDTARVSDEMLQLRGGFGDERYERVDIMRAVQAGFDRLSSAIGVRQLEVGSATTPLPAVEEPAPDAGCQGLPWYCIDAFAGDQVKVAALVRGCIDPWIARTQSAPGLAQLGTLW</sequence>
<dbReference type="PANTHER" id="PTHR10344:SF1">
    <property type="entry name" value="THYMIDYLATE KINASE"/>
    <property type="match status" value="1"/>
</dbReference>
<proteinExistence type="inferred from homology"/>
<reference evidence="4" key="1">
    <citation type="submission" date="2013-04" db="EMBL/GenBank/DDBJ databases">
        <title>The Genome Sequence of Fonticula alba ATCC 38817.</title>
        <authorList>
            <consortium name="The Broad Institute Genomics Platform"/>
            <person name="Russ C."/>
            <person name="Cuomo C."/>
            <person name="Burger G."/>
            <person name="Gray M.W."/>
            <person name="Holland P.W.H."/>
            <person name="King N."/>
            <person name="Lang F.B.F."/>
            <person name="Roger A.J."/>
            <person name="Ruiz-Trillo I."/>
            <person name="Brown M."/>
            <person name="Walker B."/>
            <person name="Young S."/>
            <person name="Zeng Q."/>
            <person name="Gargeya S."/>
            <person name="Fitzgerald M."/>
            <person name="Haas B."/>
            <person name="Abouelleil A."/>
            <person name="Allen A.W."/>
            <person name="Alvarado L."/>
            <person name="Arachchi H.M."/>
            <person name="Berlin A.M."/>
            <person name="Chapman S.B."/>
            <person name="Gainer-Dewar J."/>
            <person name="Goldberg J."/>
            <person name="Griggs A."/>
            <person name="Gujja S."/>
            <person name="Hansen M."/>
            <person name="Howarth C."/>
            <person name="Imamovic A."/>
            <person name="Ireland A."/>
            <person name="Larimer J."/>
            <person name="McCowan C."/>
            <person name="Murphy C."/>
            <person name="Pearson M."/>
            <person name="Poon T.W."/>
            <person name="Priest M."/>
            <person name="Roberts A."/>
            <person name="Saif S."/>
            <person name="Shea T."/>
            <person name="Sisk P."/>
            <person name="Sykes S."/>
            <person name="Wortman J."/>
            <person name="Nusbaum C."/>
            <person name="Birren B."/>
        </authorList>
    </citation>
    <scope>NUCLEOTIDE SEQUENCE [LARGE SCALE GENOMIC DNA]</scope>
    <source>
        <strain evidence="4">ATCC 38817</strain>
    </source>
</reference>
<comment type="similarity">
    <text evidence="1">Belongs to the thymidylate kinase family.</text>
</comment>
<feature type="chain" id="PRO_5001570878" description="Thymidylate kinase-like domain-containing protein" evidence="2">
    <location>
        <begin position="21"/>
        <end position="270"/>
    </location>
</feature>
<evidence type="ECO:0000256" key="1">
    <source>
        <dbReference type="ARBA" id="ARBA00009776"/>
    </source>
</evidence>
<dbReference type="Proteomes" id="UP000030693">
    <property type="component" value="Unassembled WGS sequence"/>
</dbReference>
<evidence type="ECO:0000259" key="3">
    <source>
        <dbReference type="Pfam" id="PF02223"/>
    </source>
</evidence>
<dbReference type="InterPro" id="IPR027417">
    <property type="entry name" value="P-loop_NTPase"/>
</dbReference>
<dbReference type="GO" id="GO:0004550">
    <property type="term" value="F:nucleoside diphosphate kinase activity"/>
    <property type="evidence" value="ECO:0007669"/>
    <property type="project" value="TreeGrafter"/>
</dbReference>
<dbReference type="EMBL" id="KB932205">
    <property type="protein sequence ID" value="KCV70183.1"/>
    <property type="molecule type" value="Genomic_DNA"/>
</dbReference>
<dbReference type="GO" id="GO:0005739">
    <property type="term" value="C:mitochondrion"/>
    <property type="evidence" value="ECO:0007669"/>
    <property type="project" value="TreeGrafter"/>
</dbReference>
<organism evidence="4">
    <name type="scientific">Fonticula alba</name>
    <name type="common">Slime mold</name>
    <dbReference type="NCBI Taxonomy" id="691883"/>
    <lineage>
        <taxon>Eukaryota</taxon>
        <taxon>Rotosphaerida</taxon>
        <taxon>Fonticulaceae</taxon>
        <taxon>Fonticula</taxon>
    </lineage>
</organism>
<dbReference type="eggNOG" id="KOG3327">
    <property type="taxonomic scope" value="Eukaryota"/>
</dbReference>
<accession>A0A058Z8D3</accession>
<dbReference type="PANTHER" id="PTHR10344">
    <property type="entry name" value="THYMIDYLATE KINASE"/>
    <property type="match status" value="1"/>
</dbReference>
<evidence type="ECO:0000313" key="4">
    <source>
        <dbReference type="EMBL" id="KCV70183.1"/>
    </source>
</evidence>
<gene>
    <name evidence="4" type="ORF">H696_03642</name>
</gene>